<keyword evidence="2" id="KW-1185">Reference proteome</keyword>
<protein>
    <submittedName>
        <fullName evidence="1">Uncharacterized protein</fullName>
    </submittedName>
</protein>
<proteinExistence type="predicted"/>
<dbReference type="Proteomes" id="UP000571017">
    <property type="component" value="Unassembled WGS sequence"/>
</dbReference>
<evidence type="ECO:0000313" key="1">
    <source>
        <dbReference type="EMBL" id="MBA2174358.1"/>
    </source>
</evidence>
<sequence length="72" mass="8700">MIEMTMSPMDDFLYHLHKYMEYTTEMRSSFEHLTEREQQIIKEASPMSQGPEELSKHAYEWHDALYATLQKK</sequence>
<dbReference type="EMBL" id="JACEFG010000001">
    <property type="protein sequence ID" value="MBA2174358.1"/>
    <property type="molecule type" value="Genomic_DNA"/>
</dbReference>
<dbReference type="AlphaFoldDB" id="A0A838CR49"/>
<gene>
    <name evidence="1" type="ORF">H0266_05500</name>
</gene>
<evidence type="ECO:0000313" key="2">
    <source>
        <dbReference type="Proteomes" id="UP000571017"/>
    </source>
</evidence>
<name>A0A838CR49_9BACI</name>
<organism evidence="1 2">
    <name type="scientific">Halobacillus locisalis</name>
    <dbReference type="NCBI Taxonomy" id="220753"/>
    <lineage>
        <taxon>Bacteria</taxon>
        <taxon>Bacillati</taxon>
        <taxon>Bacillota</taxon>
        <taxon>Bacilli</taxon>
        <taxon>Bacillales</taxon>
        <taxon>Bacillaceae</taxon>
        <taxon>Halobacillus</taxon>
    </lineage>
</organism>
<accession>A0A838CR49</accession>
<comment type="caution">
    <text evidence="1">The sequence shown here is derived from an EMBL/GenBank/DDBJ whole genome shotgun (WGS) entry which is preliminary data.</text>
</comment>
<reference evidence="1 2" key="1">
    <citation type="journal article" date="2004" name="Extremophiles">
        <title>Halobacillus locisalis sp. nov., a halophilic bacterium isolated from a marine solar saltern of the Yellow Sea in Korea.</title>
        <authorList>
            <person name="Yoon J.H."/>
            <person name="Kang K.H."/>
            <person name="Oh T.K."/>
            <person name="Park Y.H."/>
        </authorList>
    </citation>
    <scope>NUCLEOTIDE SEQUENCE [LARGE SCALE GENOMIC DNA]</scope>
    <source>
        <strain evidence="1 2">KCTC 3788</strain>
    </source>
</reference>